<dbReference type="PANTHER" id="PTHR34154:SF3">
    <property type="entry name" value="ALKALI-SENSITIVE LINKAGE PROTEIN 1"/>
    <property type="match status" value="1"/>
</dbReference>
<dbReference type="Gene3D" id="2.60.120.260">
    <property type="entry name" value="Galactose-binding domain-like"/>
    <property type="match status" value="4"/>
</dbReference>
<organism evidence="3 4">
    <name type="scientific">Algoriphagus pacificus</name>
    <dbReference type="NCBI Taxonomy" id="2811234"/>
    <lineage>
        <taxon>Bacteria</taxon>
        <taxon>Pseudomonadati</taxon>
        <taxon>Bacteroidota</taxon>
        <taxon>Cytophagia</taxon>
        <taxon>Cytophagales</taxon>
        <taxon>Cyclobacteriaceae</taxon>
        <taxon>Algoriphagus</taxon>
    </lineage>
</organism>
<evidence type="ECO:0000313" key="4">
    <source>
        <dbReference type="Proteomes" id="UP000664480"/>
    </source>
</evidence>
<evidence type="ECO:0000259" key="2">
    <source>
        <dbReference type="PROSITE" id="PS51175"/>
    </source>
</evidence>
<dbReference type="NCBIfam" id="TIGR04183">
    <property type="entry name" value="Por_Secre_tail"/>
    <property type="match status" value="1"/>
</dbReference>
<dbReference type="Pfam" id="PF11790">
    <property type="entry name" value="Glyco_hydro_cc"/>
    <property type="match status" value="1"/>
</dbReference>
<dbReference type="CDD" id="cd04081">
    <property type="entry name" value="CBM35_galactosidase-like"/>
    <property type="match status" value="1"/>
</dbReference>
<dbReference type="InterPro" id="IPR053183">
    <property type="entry name" value="ASL1"/>
</dbReference>
<dbReference type="SUPFAM" id="SSF51445">
    <property type="entry name" value="(Trans)glycosidases"/>
    <property type="match status" value="1"/>
</dbReference>
<dbReference type="InterPro" id="IPR005084">
    <property type="entry name" value="CBM6"/>
</dbReference>
<name>A0ABS3CIM2_9BACT</name>
<protein>
    <submittedName>
        <fullName evidence="3">T9SS type A sorting domain-containing protein</fullName>
    </submittedName>
</protein>
<dbReference type="Proteomes" id="UP000664480">
    <property type="component" value="Unassembled WGS sequence"/>
</dbReference>
<dbReference type="InterPro" id="IPR024655">
    <property type="entry name" value="Asl1_glyco_hydro_catalytic"/>
</dbReference>
<keyword evidence="4" id="KW-1185">Reference proteome</keyword>
<feature type="chain" id="PRO_5045363236" evidence="1">
    <location>
        <begin position="21"/>
        <end position="1290"/>
    </location>
</feature>
<dbReference type="SUPFAM" id="SSF49785">
    <property type="entry name" value="Galactose-binding domain-like"/>
    <property type="match status" value="1"/>
</dbReference>
<dbReference type="InterPro" id="IPR026444">
    <property type="entry name" value="Secre_tail"/>
</dbReference>
<sequence>MKKIYLTVLYLFLLSFPSWAQGSEGSCGQLSKYLYWTGEQNDDFFNEANWRIVNQLPAGPSPSGQAEIIVPNSAKPYCLPGSNKLPNQICPSEIDLTKDKYPDEGTLEPGMQISYNLWIENASIDIPQSLSFVCSEIGLTLVNSEIGLQAPLQNGVISLDKKSTLTVQENGVLGSDVYLNFNDLDSWAILKSTNPDQFLSSMQDQIWIQNSNGTLDLDYRINQFYQSGTLIRPYSSSYVALEIYSGTNLSGTSADIHETVIYSGSGIPNDMNDMTSSFKLKRGFMATFSVAENGTSKSKVYIASTEDLVIESLPAALQSNVSFIRVLPWNWVIKKGTGGFTEEVNAGWYYNWGNSNESQPNYEYVPMAWGAGATAPQVLKRIIEKDKVNHLLGFNESDNCDDQSGQFNNLCKIEVAVGYYENLMKTGMRLGTPAPRENGPTGWLLEFAELAKARDVRFDFVAVHWYDWGSNPANSPNADPQVIFNRFKTYLENVHRIYGLPIWITEFNANPNRGNAIQAAFLELALPYLESLEYVERYAYFEPMSANSSNPVDSADLTDENGNLTNIGEIYYSHLSTPSIPEATFESDGNLQGLNDPFTPETPEIMSFEAECALYLGNKWEVIEDEESSNGKYVRGNNTLEGASALASQLHYELDLSEAKIFKIWLRAKTLGGTGIKVKIDDGEFETIGGLNTSEFNWLQLPRFYSLQAGKHRISFEYTNNSLLLDQLALITTSDEVNLAPSPINSCIETQDKWGQTSTDIIYWLEAEAGIYGNQWEVNSSETAIGGEFLEAIPSSSSLISPPGTDGQVSFNFEIEEKDQYRIWGKIQSLSTEDNSLWIKIDNEPFRKWDNLENDAFEWYWKLFHFSEGGEDRALPFFLTEGNHIITIAYSTQEFKIDRLAIASEGKLPAEEDPDVVRVFGPMDYEAENAELLGNAIAVNCGASSNGQQVNFRTGFSSGVRFNQVIAAEAGAYILSVHYMSKVQRNFRLIVNGESLGYQKVTPSGNWCFEGGNTAIYEITVNLNKGVNVIEILRTETDAPFLDKISLNKQIASLEAEEARLEGSSAIANCLSASNGALVNMGFSYSNAIIFENVKVTTAGNYQLEISYISAVDRTARVIINGTTSQVSFMDSGEWCGNGGVPATKVIEVELLAGDNQIEIRPAMNEAPLIDKIEIIEVAKEQEDLISARILTTEAVATVPSELLLSIEDFNVYPNPVRSYETINISLPNLQENGTLNLSISDMYGRVWVSENHIEATGQKIELENNLRPGLYLIIIQNGNQLIQHKLLVK</sequence>
<gene>
    <name evidence="3" type="ORF">J0A69_16015</name>
</gene>
<feature type="signal peptide" evidence="1">
    <location>
        <begin position="1"/>
        <end position="20"/>
    </location>
</feature>
<accession>A0ABS3CIM2</accession>
<reference evidence="3 4" key="1">
    <citation type="submission" date="2021-03" db="EMBL/GenBank/DDBJ databases">
        <title>novel species isolated from a fishpond in China.</title>
        <authorList>
            <person name="Lu H."/>
            <person name="Cai Z."/>
        </authorList>
    </citation>
    <scope>NUCLEOTIDE SEQUENCE [LARGE SCALE GENOMIC DNA]</scope>
    <source>
        <strain evidence="3 4">YJ13C</strain>
    </source>
</reference>
<dbReference type="InterPro" id="IPR017853">
    <property type="entry name" value="GH"/>
</dbReference>
<dbReference type="PROSITE" id="PS51175">
    <property type="entry name" value="CBM6"/>
    <property type="match status" value="1"/>
</dbReference>
<proteinExistence type="predicted"/>
<dbReference type="RefSeq" id="WP_206587604.1">
    <property type="nucleotide sequence ID" value="NZ_JAFKCU010000003.1"/>
</dbReference>
<dbReference type="Pfam" id="PF18962">
    <property type="entry name" value="Por_Secre_tail"/>
    <property type="match status" value="1"/>
</dbReference>
<dbReference type="PANTHER" id="PTHR34154">
    <property type="entry name" value="ALKALI-SENSITIVE LINKAGE PROTEIN 1"/>
    <property type="match status" value="1"/>
</dbReference>
<dbReference type="InterPro" id="IPR008979">
    <property type="entry name" value="Galactose-bd-like_sf"/>
</dbReference>
<feature type="domain" description="CBM6" evidence="2">
    <location>
        <begin position="923"/>
        <end position="1048"/>
    </location>
</feature>
<evidence type="ECO:0000313" key="3">
    <source>
        <dbReference type="EMBL" id="MBN7816952.1"/>
    </source>
</evidence>
<keyword evidence="1" id="KW-0732">Signal</keyword>
<comment type="caution">
    <text evidence="3">The sequence shown here is derived from an EMBL/GenBank/DDBJ whole genome shotgun (WGS) entry which is preliminary data.</text>
</comment>
<dbReference type="EMBL" id="JAFKCU010000003">
    <property type="protein sequence ID" value="MBN7816952.1"/>
    <property type="molecule type" value="Genomic_DNA"/>
</dbReference>
<dbReference type="Pfam" id="PF16990">
    <property type="entry name" value="CBM_35"/>
    <property type="match status" value="1"/>
</dbReference>
<evidence type="ECO:0000256" key="1">
    <source>
        <dbReference type="SAM" id="SignalP"/>
    </source>
</evidence>
<dbReference type="Gene3D" id="3.20.20.80">
    <property type="entry name" value="Glycosidases"/>
    <property type="match status" value="1"/>
</dbReference>